<comment type="caution">
    <text evidence="3">The sequence shown here is derived from an EMBL/GenBank/DDBJ whole genome shotgun (WGS) entry which is preliminary data.</text>
</comment>
<sequence length="169" mass="17701">MFGAETATVRDLPPLSRQPRFHLRRNRILPGPLAPVRRQTRRPGLAVYGGLVGLSLAVTLIVVPSLRETAPIAPEPASVAESPRDVSEPVRVIGAAQPASPAEPAAAEPAETVPSVLPPVAEPVRQAAAPAVDLGPLPVLELDLTAFDAMQAPDADETPRPAPRGARRP</sequence>
<keyword evidence="2" id="KW-0812">Transmembrane</keyword>
<feature type="region of interest" description="Disordered" evidence="1">
    <location>
        <begin position="94"/>
        <end position="114"/>
    </location>
</feature>
<accession>A0ABU7TBK9</accession>
<protein>
    <submittedName>
        <fullName evidence="3">Uncharacterized protein</fullName>
    </submittedName>
</protein>
<feature type="compositionally biased region" description="Low complexity" evidence="1">
    <location>
        <begin position="95"/>
        <end position="111"/>
    </location>
</feature>
<keyword evidence="4" id="KW-1185">Reference proteome</keyword>
<name>A0ABU7TBK9_9HYPH</name>
<dbReference type="EMBL" id="MLBY01000004">
    <property type="protein sequence ID" value="MEE7457999.1"/>
    <property type="molecule type" value="Genomic_DNA"/>
</dbReference>
<evidence type="ECO:0000256" key="2">
    <source>
        <dbReference type="SAM" id="Phobius"/>
    </source>
</evidence>
<feature type="region of interest" description="Disordered" evidence="1">
    <location>
        <begin position="148"/>
        <end position="169"/>
    </location>
</feature>
<evidence type="ECO:0000256" key="1">
    <source>
        <dbReference type="SAM" id="MobiDB-lite"/>
    </source>
</evidence>
<keyword evidence="2" id="KW-0472">Membrane</keyword>
<gene>
    <name evidence="3" type="ORF">MRSR164_14830</name>
</gene>
<organism evidence="3 4">
    <name type="scientific">Methylobacterium radiotolerans</name>
    <dbReference type="NCBI Taxonomy" id="31998"/>
    <lineage>
        <taxon>Bacteria</taxon>
        <taxon>Pseudomonadati</taxon>
        <taxon>Pseudomonadota</taxon>
        <taxon>Alphaproteobacteria</taxon>
        <taxon>Hyphomicrobiales</taxon>
        <taxon>Methylobacteriaceae</taxon>
        <taxon>Methylobacterium</taxon>
    </lineage>
</organism>
<keyword evidence="2" id="KW-1133">Transmembrane helix</keyword>
<feature type="transmembrane region" description="Helical" evidence="2">
    <location>
        <begin position="45"/>
        <end position="66"/>
    </location>
</feature>
<reference evidence="3 4" key="1">
    <citation type="journal article" date="2012" name="Genet. Mol. Biol.">
        <title>Analysis of 16S rRNA and mxaF genes revealing insights into Methylobacterium niche-specific plant association.</title>
        <authorList>
            <person name="Dourado M.N."/>
            <person name="Andreote F.D."/>
            <person name="Dini-Andreote F."/>
            <person name="Conti R."/>
            <person name="Araujo J.M."/>
            <person name="Araujo W.L."/>
        </authorList>
    </citation>
    <scope>NUCLEOTIDE SEQUENCE [LARGE SCALE GENOMIC DNA]</scope>
    <source>
        <strain evidence="3 4">SR1.6/4</strain>
    </source>
</reference>
<evidence type="ECO:0000313" key="3">
    <source>
        <dbReference type="EMBL" id="MEE7457999.1"/>
    </source>
</evidence>
<evidence type="ECO:0000313" key="4">
    <source>
        <dbReference type="Proteomes" id="UP001349262"/>
    </source>
</evidence>
<dbReference type="Proteomes" id="UP001349262">
    <property type="component" value="Unassembled WGS sequence"/>
</dbReference>
<proteinExistence type="predicted"/>